<dbReference type="InterPro" id="IPR001233">
    <property type="entry name" value="RtcB"/>
</dbReference>
<comment type="cofactor">
    <cofactor evidence="1">
        <name>Mn(2+)</name>
        <dbReference type="ChEBI" id="CHEBI:29035"/>
    </cofactor>
</comment>
<accession>A0A401Z7H6</accession>
<evidence type="ECO:0000256" key="8">
    <source>
        <dbReference type="ARBA" id="ARBA00023211"/>
    </source>
</evidence>
<feature type="binding site" evidence="10">
    <location>
        <position position="62"/>
    </location>
    <ligand>
        <name>GMP</name>
        <dbReference type="ChEBI" id="CHEBI:58115"/>
    </ligand>
</feature>
<dbReference type="GO" id="GO:0006396">
    <property type="term" value="P:RNA processing"/>
    <property type="evidence" value="ECO:0007669"/>
    <property type="project" value="InterPro"/>
</dbReference>
<comment type="caution">
    <text evidence="11">The sequence shown here is derived from an EMBL/GenBank/DDBJ whole genome shotgun (WGS) entry which is preliminary data.</text>
</comment>
<evidence type="ECO:0000256" key="9">
    <source>
        <dbReference type="ARBA" id="ARBA00047746"/>
    </source>
</evidence>
<dbReference type="Proteomes" id="UP000287224">
    <property type="component" value="Unassembled WGS sequence"/>
</dbReference>
<reference evidence="12" key="1">
    <citation type="submission" date="2018-12" db="EMBL/GenBank/DDBJ databases">
        <title>Tengunoibacter tsumagoiensis gen. nov., sp. nov., Dictyobacter kobayashii sp. nov., D. alpinus sp. nov., and D. joshuensis sp. nov. and description of Dictyobacteraceae fam. nov. within the order Ktedonobacterales isolated from Tengu-no-mugimeshi.</title>
        <authorList>
            <person name="Wang C.M."/>
            <person name="Zheng Y."/>
            <person name="Sakai Y."/>
            <person name="Toyoda A."/>
            <person name="Minakuchi Y."/>
            <person name="Abe K."/>
            <person name="Yokota A."/>
            <person name="Yabe S."/>
        </authorList>
    </citation>
    <scope>NUCLEOTIDE SEQUENCE [LARGE SCALE GENOMIC DNA]</scope>
    <source>
        <strain evidence="12">S-27</strain>
    </source>
</reference>
<sequence length="63" mass="6999">MYRYSIPQELEKKGIAIRVHSKNLLSEEDPQAYKDAQQAVNVVHNAGLASLVVRLNPIVVVKG</sequence>
<evidence type="ECO:0000256" key="6">
    <source>
        <dbReference type="ARBA" id="ARBA00022800"/>
    </source>
</evidence>
<dbReference type="SUPFAM" id="SSF103365">
    <property type="entry name" value="Hypothetical protein PH1602"/>
    <property type="match status" value="1"/>
</dbReference>
<dbReference type="GO" id="GO:0003972">
    <property type="term" value="F:RNA ligase (ATP) activity"/>
    <property type="evidence" value="ECO:0007669"/>
    <property type="project" value="TreeGrafter"/>
</dbReference>
<dbReference type="GO" id="GO:0170057">
    <property type="term" value="F:RNA ligase (GTP) activity"/>
    <property type="evidence" value="ECO:0007669"/>
    <property type="project" value="UniProtKB-EC"/>
</dbReference>
<dbReference type="Gene3D" id="3.90.1860.10">
    <property type="entry name" value="tRNA-splicing ligase RtcB"/>
    <property type="match status" value="1"/>
</dbReference>
<protein>
    <recommendedName>
        <fullName evidence="2">3'-phosphate/5'-hydroxy nucleic acid ligase</fullName>
        <ecNumber evidence="2">6.5.1.8</ecNumber>
    </recommendedName>
</protein>
<dbReference type="AlphaFoldDB" id="A0A401Z7H6"/>
<evidence type="ECO:0000256" key="1">
    <source>
        <dbReference type="ARBA" id="ARBA00001936"/>
    </source>
</evidence>
<evidence type="ECO:0000256" key="5">
    <source>
        <dbReference type="ARBA" id="ARBA00022741"/>
    </source>
</evidence>
<dbReference type="PANTHER" id="PTHR11118">
    <property type="entry name" value="RNA-SPLICING LIGASE RTCB HOMOLOG"/>
    <property type="match status" value="1"/>
</dbReference>
<keyword evidence="4" id="KW-0479">Metal-binding</keyword>
<keyword evidence="7 10" id="KW-0342">GTP-binding</keyword>
<evidence type="ECO:0000313" key="11">
    <source>
        <dbReference type="EMBL" id="GCE02768.1"/>
    </source>
</evidence>
<keyword evidence="6" id="KW-0692">RNA repair</keyword>
<keyword evidence="5 10" id="KW-0547">Nucleotide-binding</keyword>
<evidence type="ECO:0000256" key="4">
    <source>
        <dbReference type="ARBA" id="ARBA00022723"/>
    </source>
</evidence>
<dbReference type="RefSeq" id="WP_235845545.1">
    <property type="nucleotide sequence ID" value="NZ_BIFQ01000001.1"/>
</dbReference>
<proteinExistence type="predicted"/>
<dbReference type="EMBL" id="BIFQ01000001">
    <property type="protein sequence ID" value="GCE02768.1"/>
    <property type="molecule type" value="Genomic_DNA"/>
</dbReference>
<evidence type="ECO:0000256" key="7">
    <source>
        <dbReference type="ARBA" id="ARBA00023134"/>
    </source>
</evidence>
<comment type="catalytic activity">
    <reaction evidence="9">
        <text>a 3'-end 3'-phospho-ribonucleotide-RNA + a 5'-end dephospho-ribonucleoside-RNA + GTP = a ribonucleotidyl-ribonucleotide-RNA + GMP + diphosphate</text>
        <dbReference type="Rhea" id="RHEA:68076"/>
        <dbReference type="Rhea" id="RHEA-COMP:10463"/>
        <dbReference type="Rhea" id="RHEA-COMP:13936"/>
        <dbReference type="Rhea" id="RHEA-COMP:17355"/>
        <dbReference type="ChEBI" id="CHEBI:33019"/>
        <dbReference type="ChEBI" id="CHEBI:37565"/>
        <dbReference type="ChEBI" id="CHEBI:58115"/>
        <dbReference type="ChEBI" id="CHEBI:83062"/>
        <dbReference type="ChEBI" id="CHEBI:138284"/>
        <dbReference type="ChEBI" id="CHEBI:173118"/>
        <dbReference type="EC" id="6.5.1.8"/>
    </reaction>
</comment>
<evidence type="ECO:0000256" key="2">
    <source>
        <dbReference type="ARBA" id="ARBA00012726"/>
    </source>
</evidence>
<gene>
    <name evidence="11" type="ORF">KDAU_00970</name>
</gene>
<name>A0A401Z7H6_9CHLR</name>
<dbReference type="GO" id="GO:0046872">
    <property type="term" value="F:metal ion binding"/>
    <property type="evidence" value="ECO:0007669"/>
    <property type="project" value="UniProtKB-KW"/>
</dbReference>
<keyword evidence="8" id="KW-0464">Manganese</keyword>
<dbReference type="PANTHER" id="PTHR11118:SF1">
    <property type="entry name" value="RNA-SPLICING LIGASE RTCB HOMOLOG"/>
    <property type="match status" value="1"/>
</dbReference>
<organism evidence="11 12">
    <name type="scientific">Dictyobacter aurantiacus</name>
    <dbReference type="NCBI Taxonomy" id="1936993"/>
    <lineage>
        <taxon>Bacteria</taxon>
        <taxon>Bacillati</taxon>
        <taxon>Chloroflexota</taxon>
        <taxon>Ktedonobacteria</taxon>
        <taxon>Ktedonobacterales</taxon>
        <taxon>Dictyobacteraceae</taxon>
        <taxon>Dictyobacter</taxon>
    </lineage>
</organism>
<dbReference type="Pfam" id="PF01139">
    <property type="entry name" value="RtcB"/>
    <property type="match status" value="1"/>
</dbReference>
<evidence type="ECO:0000256" key="10">
    <source>
        <dbReference type="PIRSR" id="PIRSR601233-2"/>
    </source>
</evidence>
<evidence type="ECO:0000313" key="12">
    <source>
        <dbReference type="Proteomes" id="UP000287224"/>
    </source>
</evidence>
<dbReference type="InterPro" id="IPR036025">
    <property type="entry name" value="RtcB-like_sf"/>
</dbReference>
<dbReference type="GO" id="GO:0042245">
    <property type="term" value="P:RNA repair"/>
    <property type="evidence" value="ECO:0007669"/>
    <property type="project" value="UniProtKB-KW"/>
</dbReference>
<dbReference type="EC" id="6.5.1.8" evidence="2"/>
<dbReference type="GO" id="GO:0005525">
    <property type="term" value="F:GTP binding"/>
    <property type="evidence" value="ECO:0007669"/>
    <property type="project" value="UniProtKB-KW"/>
</dbReference>
<keyword evidence="12" id="KW-1185">Reference proteome</keyword>
<evidence type="ECO:0000256" key="3">
    <source>
        <dbReference type="ARBA" id="ARBA00022598"/>
    </source>
</evidence>
<keyword evidence="3" id="KW-0436">Ligase</keyword>